<name>A0A1R3KIG0_9ROSI</name>
<reference evidence="2" key="1">
    <citation type="submission" date="2013-09" db="EMBL/GenBank/DDBJ databases">
        <title>Corchorus olitorius genome sequencing.</title>
        <authorList>
            <person name="Alam M."/>
            <person name="Haque M.S."/>
            <person name="Islam M.S."/>
            <person name="Emdad E.M."/>
            <person name="Islam M.M."/>
            <person name="Ahmed B."/>
            <person name="Halim A."/>
            <person name="Hossen Q.M.M."/>
            <person name="Hossain M.Z."/>
            <person name="Ahmed R."/>
            <person name="Khan M.M."/>
            <person name="Islam R."/>
            <person name="Rashid M.M."/>
            <person name="Khan S.A."/>
            <person name="Rahman M.S."/>
            <person name="Alam M."/>
            <person name="Yahiya A.S."/>
            <person name="Khan M.S."/>
            <person name="Azam M.S."/>
            <person name="Haque T."/>
            <person name="Lashkar M.Z.H."/>
            <person name="Akhand A.I."/>
            <person name="Morshed G."/>
            <person name="Roy S."/>
            <person name="Uddin K.S."/>
            <person name="Rabeya T."/>
            <person name="Hossain A.S."/>
            <person name="Chowdhury A."/>
            <person name="Snigdha A.R."/>
            <person name="Mortoza M.S."/>
            <person name="Matin S.A."/>
            <person name="Hoque S.M.E."/>
            <person name="Islam M.K."/>
            <person name="Roy D.K."/>
            <person name="Haider R."/>
            <person name="Moosa M.M."/>
            <person name="Elias S.M."/>
            <person name="Hasan A.M."/>
            <person name="Jahan S."/>
            <person name="Shafiuddin M."/>
            <person name="Mahmood N."/>
            <person name="Shommy N.S."/>
        </authorList>
    </citation>
    <scope>NUCLEOTIDE SEQUENCE [LARGE SCALE GENOMIC DNA]</scope>
    <source>
        <strain evidence="2">cv. O-4</strain>
    </source>
</reference>
<keyword evidence="2" id="KW-1185">Reference proteome</keyword>
<dbReference type="Proteomes" id="UP000187203">
    <property type="component" value="Unassembled WGS sequence"/>
</dbReference>
<proteinExistence type="predicted"/>
<evidence type="ECO:0000313" key="2">
    <source>
        <dbReference type="Proteomes" id="UP000187203"/>
    </source>
</evidence>
<comment type="caution">
    <text evidence="1">The sequence shown here is derived from an EMBL/GenBank/DDBJ whole genome shotgun (WGS) entry which is preliminary data.</text>
</comment>
<sequence length="55" mass="6591">MDCHVGALFYHGRVPNSPERWRFKVKLCEGITLLPHVRENLSWQWKYSVFVCIGW</sequence>
<evidence type="ECO:0000313" key="1">
    <source>
        <dbReference type="EMBL" id="OMP06883.1"/>
    </source>
</evidence>
<dbReference type="AlphaFoldDB" id="A0A1R3KIG0"/>
<dbReference type="EMBL" id="AWUE01013469">
    <property type="protein sequence ID" value="OMP06883.1"/>
    <property type="molecule type" value="Genomic_DNA"/>
</dbReference>
<protein>
    <submittedName>
        <fullName evidence="1">Uncharacterized protein</fullName>
    </submittedName>
</protein>
<organism evidence="1 2">
    <name type="scientific">Corchorus olitorius</name>
    <dbReference type="NCBI Taxonomy" id="93759"/>
    <lineage>
        <taxon>Eukaryota</taxon>
        <taxon>Viridiplantae</taxon>
        <taxon>Streptophyta</taxon>
        <taxon>Embryophyta</taxon>
        <taxon>Tracheophyta</taxon>
        <taxon>Spermatophyta</taxon>
        <taxon>Magnoliopsida</taxon>
        <taxon>eudicotyledons</taxon>
        <taxon>Gunneridae</taxon>
        <taxon>Pentapetalae</taxon>
        <taxon>rosids</taxon>
        <taxon>malvids</taxon>
        <taxon>Malvales</taxon>
        <taxon>Malvaceae</taxon>
        <taxon>Grewioideae</taxon>
        <taxon>Apeibeae</taxon>
        <taxon>Corchorus</taxon>
    </lineage>
</organism>
<accession>A0A1R3KIG0</accession>
<gene>
    <name evidence="1" type="ORF">COLO4_07821</name>
</gene>